<keyword evidence="4" id="KW-0472">Membrane</keyword>
<dbReference type="InterPro" id="IPR012919">
    <property type="entry name" value="SUN_dom"/>
</dbReference>
<evidence type="ECO:0000256" key="1">
    <source>
        <dbReference type="ARBA" id="ARBA00004370"/>
    </source>
</evidence>
<feature type="domain" description="SUN" evidence="5">
    <location>
        <begin position="8"/>
        <end position="171"/>
    </location>
</feature>
<keyword evidence="2" id="KW-0812">Transmembrane</keyword>
<dbReference type="Proteomes" id="UP000053477">
    <property type="component" value="Unassembled WGS sequence"/>
</dbReference>
<reference evidence="6 7" key="1">
    <citation type="submission" date="2015-04" db="EMBL/GenBank/DDBJ databases">
        <title>Complete genome sequence of Schizopora paradoxa KUC8140, a cosmopolitan wood degrader in East Asia.</title>
        <authorList>
            <consortium name="DOE Joint Genome Institute"/>
            <person name="Min B."/>
            <person name="Park H."/>
            <person name="Jang Y."/>
            <person name="Kim J.-J."/>
            <person name="Kim K.H."/>
            <person name="Pangilinan J."/>
            <person name="Lipzen A."/>
            <person name="Riley R."/>
            <person name="Grigoriev I.V."/>
            <person name="Spatafora J.W."/>
            <person name="Choi I.-G."/>
        </authorList>
    </citation>
    <scope>NUCLEOTIDE SEQUENCE [LARGE SCALE GENOMIC DNA]</scope>
    <source>
        <strain evidence="6 7">KUC8140</strain>
    </source>
</reference>
<dbReference type="STRING" id="27342.A0A0H2R391"/>
<dbReference type="InterPro" id="IPR045119">
    <property type="entry name" value="SUN1-5"/>
</dbReference>
<dbReference type="AlphaFoldDB" id="A0A0H2R391"/>
<feature type="non-terminal residue" evidence="6">
    <location>
        <position position="1"/>
    </location>
</feature>
<gene>
    <name evidence="6" type="ORF">SCHPADRAFT_793283</name>
</gene>
<dbReference type="PANTHER" id="PTHR12911">
    <property type="entry name" value="SAD1/UNC-84-LIKE PROTEIN-RELATED"/>
    <property type="match status" value="1"/>
</dbReference>
<name>A0A0H2R391_9AGAM</name>
<evidence type="ECO:0000256" key="4">
    <source>
        <dbReference type="ARBA" id="ARBA00023136"/>
    </source>
</evidence>
<evidence type="ECO:0000256" key="2">
    <source>
        <dbReference type="ARBA" id="ARBA00022692"/>
    </source>
</evidence>
<comment type="subcellular location">
    <subcellularLocation>
        <location evidence="1">Membrane</location>
    </subcellularLocation>
</comment>
<proteinExistence type="predicted"/>
<organism evidence="6 7">
    <name type="scientific">Schizopora paradoxa</name>
    <dbReference type="NCBI Taxonomy" id="27342"/>
    <lineage>
        <taxon>Eukaryota</taxon>
        <taxon>Fungi</taxon>
        <taxon>Dikarya</taxon>
        <taxon>Basidiomycota</taxon>
        <taxon>Agaricomycotina</taxon>
        <taxon>Agaricomycetes</taxon>
        <taxon>Hymenochaetales</taxon>
        <taxon>Schizoporaceae</taxon>
        <taxon>Schizopora</taxon>
    </lineage>
</organism>
<accession>A0A0H2R391</accession>
<evidence type="ECO:0000313" key="6">
    <source>
        <dbReference type="EMBL" id="KLO06294.1"/>
    </source>
</evidence>
<dbReference type="Gene3D" id="2.60.120.260">
    <property type="entry name" value="Galactose-binding domain-like"/>
    <property type="match status" value="1"/>
</dbReference>
<dbReference type="OrthoDB" id="342281at2759"/>
<dbReference type="EMBL" id="KQ086219">
    <property type="protein sequence ID" value="KLO06294.1"/>
    <property type="molecule type" value="Genomic_DNA"/>
</dbReference>
<keyword evidence="7" id="KW-1185">Reference proteome</keyword>
<keyword evidence="3" id="KW-1133">Transmembrane helix</keyword>
<sequence length="171" mass="18664">DYALASNGARVIGDVTSQSIEPNPSYYRMLLGLFLGGLTVANGPLAALSTNLEVGDCWPIGGTHGLLGIHLSNTIIVENIAIDHINRLSAFDVGTAPRSMRLWGMLEDAQSQNRTVALLSEFQYDINKPQSQIFSVIPITQAHIFRKVILEIQGNWGSSESTCLYRVRVHG</sequence>
<feature type="non-terminal residue" evidence="6">
    <location>
        <position position="171"/>
    </location>
</feature>
<dbReference type="InParanoid" id="A0A0H2R391"/>
<dbReference type="PROSITE" id="PS51469">
    <property type="entry name" value="SUN"/>
    <property type="match status" value="1"/>
</dbReference>
<protein>
    <recommendedName>
        <fullName evidence="5">SUN domain-containing protein</fullName>
    </recommendedName>
</protein>
<dbReference type="Pfam" id="PF07738">
    <property type="entry name" value="Sad1_UNC"/>
    <property type="match status" value="1"/>
</dbReference>
<evidence type="ECO:0000259" key="5">
    <source>
        <dbReference type="PROSITE" id="PS51469"/>
    </source>
</evidence>
<evidence type="ECO:0000256" key="3">
    <source>
        <dbReference type="ARBA" id="ARBA00022989"/>
    </source>
</evidence>
<evidence type="ECO:0000313" key="7">
    <source>
        <dbReference type="Proteomes" id="UP000053477"/>
    </source>
</evidence>
<dbReference type="GO" id="GO:0034993">
    <property type="term" value="C:meiotic nuclear membrane microtubule tethering complex"/>
    <property type="evidence" value="ECO:0007669"/>
    <property type="project" value="TreeGrafter"/>
</dbReference>
<dbReference type="GO" id="GO:0043495">
    <property type="term" value="F:protein-membrane adaptor activity"/>
    <property type="evidence" value="ECO:0007669"/>
    <property type="project" value="TreeGrafter"/>
</dbReference>
<dbReference type="PANTHER" id="PTHR12911:SF8">
    <property type="entry name" value="KLAROID PROTEIN-RELATED"/>
    <property type="match status" value="1"/>
</dbReference>